<keyword evidence="2" id="KW-1185">Reference proteome</keyword>
<accession>A0ABS7GIM4</accession>
<name>A0ABS7GIM4_9BACT</name>
<evidence type="ECO:0000313" key="2">
    <source>
        <dbReference type="Proteomes" id="UP000812961"/>
    </source>
</evidence>
<gene>
    <name evidence="1" type="ORF">K1Y79_23185</name>
</gene>
<reference evidence="1 2" key="1">
    <citation type="submission" date="2021-08" db="EMBL/GenBank/DDBJ databases">
        <title>The genome sequence of Chitinophaga sp. B61.</title>
        <authorList>
            <person name="Zhang X."/>
        </authorList>
    </citation>
    <scope>NUCLEOTIDE SEQUENCE [LARGE SCALE GENOMIC DNA]</scope>
    <source>
        <strain evidence="1 2">B61</strain>
    </source>
</reference>
<comment type="caution">
    <text evidence="1">The sequence shown here is derived from an EMBL/GenBank/DDBJ whole genome shotgun (WGS) entry which is preliminary data.</text>
</comment>
<protein>
    <submittedName>
        <fullName evidence="1">DUF4265 domain-containing protein</fullName>
    </submittedName>
</protein>
<evidence type="ECO:0000313" key="1">
    <source>
        <dbReference type="EMBL" id="MBW8687261.1"/>
    </source>
</evidence>
<dbReference type="Proteomes" id="UP000812961">
    <property type="component" value="Unassembled WGS sequence"/>
</dbReference>
<sequence>MIDKTIMDTTIHDLEKLGCGLETIRERHIIGVNIPKEMDYIPVRKYLQAGCSANKWDYEESCLCHTYDVA</sequence>
<organism evidence="1 2">
    <name type="scientific">Chitinophaga rhizophila</name>
    <dbReference type="NCBI Taxonomy" id="2866212"/>
    <lineage>
        <taxon>Bacteria</taxon>
        <taxon>Pseudomonadati</taxon>
        <taxon>Bacteroidota</taxon>
        <taxon>Chitinophagia</taxon>
        <taxon>Chitinophagales</taxon>
        <taxon>Chitinophagaceae</taxon>
        <taxon>Chitinophaga</taxon>
    </lineage>
</organism>
<dbReference type="EMBL" id="JAICCF010000004">
    <property type="protein sequence ID" value="MBW8687261.1"/>
    <property type="molecule type" value="Genomic_DNA"/>
</dbReference>
<proteinExistence type="predicted"/>